<dbReference type="Proteomes" id="UP000062255">
    <property type="component" value="Chromosome"/>
</dbReference>
<dbReference type="InterPro" id="IPR024726">
    <property type="entry name" value="FhuF_C"/>
</dbReference>
<dbReference type="KEGG" id="mgo:AFA91_31190"/>
<dbReference type="GO" id="GO:0051537">
    <property type="term" value="F:2 iron, 2 sulfur cluster binding"/>
    <property type="evidence" value="ECO:0007669"/>
    <property type="project" value="InterPro"/>
</dbReference>
<feature type="domain" description="Ferric siderophore reductase C-terminal" evidence="1">
    <location>
        <begin position="211"/>
        <end position="231"/>
    </location>
</feature>
<dbReference type="STRING" id="134601.AFA91_31190"/>
<dbReference type="AlphaFoldDB" id="A0A0K0XHG0"/>
<evidence type="ECO:0000259" key="1">
    <source>
        <dbReference type="Pfam" id="PF11575"/>
    </source>
</evidence>
<name>A0A0K0XHG0_MYCGD</name>
<evidence type="ECO:0000313" key="3">
    <source>
        <dbReference type="Proteomes" id="UP000062255"/>
    </source>
</evidence>
<dbReference type="PATRIC" id="fig|134601.6.peg.6452"/>
<proteinExistence type="predicted"/>
<dbReference type="EMBL" id="CP012150">
    <property type="protein sequence ID" value="AKS36792.1"/>
    <property type="molecule type" value="Genomic_DNA"/>
</dbReference>
<protein>
    <recommendedName>
        <fullName evidence="1">Ferric siderophore reductase C-terminal domain-containing protein</fullName>
    </recommendedName>
</protein>
<reference evidence="2 3" key="1">
    <citation type="submission" date="2015-07" db="EMBL/GenBank/DDBJ databases">
        <title>Complete genome sequence of Mycobacterium goodii X7B, a facultative thermophilic biodesulfurizing bacterium.</title>
        <authorList>
            <person name="Yu B."/>
            <person name="Li F."/>
            <person name="Xu P."/>
        </authorList>
    </citation>
    <scope>NUCLEOTIDE SEQUENCE [LARGE SCALE GENOMIC DNA]</scope>
    <source>
        <strain evidence="2 3">X7B</strain>
    </source>
</reference>
<dbReference type="OrthoDB" id="3290158at2"/>
<dbReference type="RefSeq" id="WP_049749170.1">
    <property type="nucleotide sequence ID" value="NZ_CP012150.1"/>
</dbReference>
<dbReference type="Pfam" id="PF11575">
    <property type="entry name" value="FhuF_C"/>
    <property type="match status" value="1"/>
</dbReference>
<accession>A0A0K0XHG0</accession>
<organism evidence="2 3">
    <name type="scientific">Mycolicibacterium goodii</name>
    <name type="common">Mycobacterium goodii</name>
    <dbReference type="NCBI Taxonomy" id="134601"/>
    <lineage>
        <taxon>Bacteria</taxon>
        <taxon>Bacillati</taxon>
        <taxon>Actinomycetota</taxon>
        <taxon>Actinomycetes</taxon>
        <taxon>Mycobacteriales</taxon>
        <taxon>Mycobacteriaceae</taxon>
        <taxon>Mycolicibacterium</taxon>
    </lineage>
</organism>
<gene>
    <name evidence="2" type="ORF">AFA91_31190</name>
</gene>
<evidence type="ECO:0000313" key="2">
    <source>
        <dbReference type="EMBL" id="AKS36792.1"/>
    </source>
</evidence>
<sequence length="236" mass="24479">MDTADLGALATLGEFFALPAAAGPSWQPVATLCGDPETLRVYVSRTRAATAAGFGVDEADVPVRAAASAVHLSIAARLLSPAIGAAACLAAVPSLTSDSVFWQRDTSHRPPLGAAGLTWSPVTDARSAADRINQTLLADVLCQLNVTLRQAVSLPPQVMWGNIASAANGAVTVLAQTRPEAGDFGRALVREMIAAEPLLGAAEITHGRFRRRNCCLFYQVPGGGYCGDCVLVDQGP</sequence>